<comment type="subcellular location">
    <subcellularLocation>
        <location evidence="3">Mitochondrion matrix</location>
    </subcellularLocation>
</comment>
<dbReference type="Gene3D" id="3.90.20.20">
    <property type="match status" value="1"/>
</dbReference>
<sequence length="193" mass="21183">MDKKDMDRIAELLASLKSTEEAPQTEGESENSEQPLTPIGELEMLVQKLAGEVDILEEKRLIAVADSQNTVRRFQNEATSIKKYGGEKLASEIIGPIDTFRKVLATSPEDPQIKNYLIGFEMIINQIDQGLNQAGVAMIPTKIGDDFSPELHNAIEEVQTDSVAPGKICAIIANGYKLHDRVIKHATVKVAKA</sequence>
<dbReference type="SUPFAM" id="SSF58014">
    <property type="entry name" value="Coiled-coil domain of nucleotide exchange factor GrpE"/>
    <property type="match status" value="1"/>
</dbReference>
<gene>
    <name evidence="6" type="ORF">Zmor_012228</name>
</gene>
<evidence type="ECO:0000313" key="7">
    <source>
        <dbReference type="Proteomes" id="UP001168821"/>
    </source>
</evidence>
<comment type="function">
    <text evidence="3">Essential component of the PAM complex, a complex required for the translocation of transit peptide-containing proteins from the inner membrane into the mitochondrial matrix in an ATP-dependent manner.</text>
</comment>
<dbReference type="GO" id="GO:0006457">
    <property type="term" value="P:protein folding"/>
    <property type="evidence" value="ECO:0007669"/>
    <property type="project" value="InterPro"/>
</dbReference>
<dbReference type="InterPro" id="IPR013805">
    <property type="entry name" value="GrpE_CC"/>
</dbReference>
<proteinExistence type="inferred from homology"/>
<protein>
    <recommendedName>
        <fullName evidence="3">GrpE protein homolog</fullName>
    </recommendedName>
</protein>
<evidence type="ECO:0000256" key="2">
    <source>
        <dbReference type="ARBA" id="ARBA00023186"/>
    </source>
</evidence>
<evidence type="ECO:0000256" key="3">
    <source>
        <dbReference type="RuleBase" id="RU000640"/>
    </source>
</evidence>
<dbReference type="AlphaFoldDB" id="A0AA38HHQ8"/>
<dbReference type="SUPFAM" id="SSF51064">
    <property type="entry name" value="Head domain of nucleotide exchange factor GrpE"/>
    <property type="match status" value="1"/>
</dbReference>
<dbReference type="Gene3D" id="2.30.22.10">
    <property type="entry name" value="Head domain of nucleotide exchange factor GrpE"/>
    <property type="match status" value="1"/>
</dbReference>
<dbReference type="GO" id="GO:0051082">
    <property type="term" value="F:unfolded protein binding"/>
    <property type="evidence" value="ECO:0007669"/>
    <property type="project" value="TreeGrafter"/>
</dbReference>
<dbReference type="Pfam" id="PF01025">
    <property type="entry name" value="GrpE"/>
    <property type="match status" value="1"/>
</dbReference>
<evidence type="ECO:0000256" key="4">
    <source>
        <dbReference type="RuleBase" id="RU004478"/>
    </source>
</evidence>
<dbReference type="PROSITE" id="PS01071">
    <property type="entry name" value="GRPE"/>
    <property type="match status" value="1"/>
</dbReference>
<keyword evidence="3" id="KW-0496">Mitochondrion</keyword>
<dbReference type="Proteomes" id="UP001168821">
    <property type="component" value="Unassembled WGS sequence"/>
</dbReference>
<feature type="region of interest" description="Disordered" evidence="5">
    <location>
        <begin position="14"/>
        <end position="38"/>
    </location>
</feature>
<keyword evidence="2 3" id="KW-0143">Chaperone</keyword>
<evidence type="ECO:0000256" key="5">
    <source>
        <dbReference type="SAM" id="MobiDB-lite"/>
    </source>
</evidence>
<comment type="similarity">
    <text evidence="1 4">Belongs to the GrpE family.</text>
</comment>
<accession>A0AA38HHQ8</accession>
<dbReference type="PANTHER" id="PTHR21237:SF23">
    <property type="entry name" value="GRPE PROTEIN HOMOLOG, MITOCHONDRIAL"/>
    <property type="match status" value="1"/>
</dbReference>
<comment type="caution">
    <text evidence="6">The sequence shown here is derived from an EMBL/GenBank/DDBJ whole genome shotgun (WGS) entry which is preliminary data.</text>
</comment>
<dbReference type="GO" id="GO:0042803">
    <property type="term" value="F:protein homodimerization activity"/>
    <property type="evidence" value="ECO:0007669"/>
    <property type="project" value="InterPro"/>
</dbReference>
<dbReference type="PANTHER" id="PTHR21237">
    <property type="entry name" value="GRPE PROTEIN"/>
    <property type="match status" value="1"/>
</dbReference>
<dbReference type="CDD" id="cd00446">
    <property type="entry name" value="GrpE"/>
    <property type="match status" value="1"/>
</dbReference>
<dbReference type="GO" id="GO:0051087">
    <property type="term" value="F:protein-folding chaperone binding"/>
    <property type="evidence" value="ECO:0007669"/>
    <property type="project" value="InterPro"/>
</dbReference>
<dbReference type="GO" id="GO:0005759">
    <property type="term" value="C:mitochondrial matrix"/>
    <property type="evidence" value="ECO:0007669"/>
    <property type="project" value="UniProtKB-SubCell"/>
</dbReference>
<reference evidence="6" key="1">
    <citation type="journal article" date="2023" name="G3 (Bethesda)">
        <title>Whole genome assemblies of Zophobas morio and Tenebrio molitor.</title>
        <authorList>
            <person name="Kaur S."/>
            <person name="Stinson S.A."/>
            <person name="diCenzo G.C."/>
        </authorList>
    </citation>
    <scope>NUCLEOTIDE SEQUENCE</scope>
    <source>
        <strain evidence="6">QUZm001</strain>
    </source>
</reference>
<dbReference type="InterPro" id="IPR009012">
    <property type="entry name" value="GrpE_head"/>
</dbReference>
<evidence type="ECO:0000256" key="1">
    <source>
        <dbReference type="ARBA" id="ARBA00009054"/>
    </source>
</evidence>
<dbReference type="HAMAP" id="MF_01151">
    <property type="entry name" value="GrpE"/>
    <property type="match status" value="1"/>
</dbReference>
<dbReference type="GO" id="GO:0000774">
    <property type="term" value="F:adenyl-nucleotide exchange factor activity"/>
    <property type="evidence" value="ECO:0007669"/>
    <property type="project" value="InterPro"/>
</dbReference>
<dbReference type="InterPro" id="IPR000740">
    <property type="entry name" value="GrpE"/>
</dbReference>
<organism evidence="6 7">
    <name type="scientific">Zophobas morio</name>
    <dbReference type="NCBI Taxonomy" id="2755281"/>
    <lineage>
        <taxon>Eukaryota</taxon>
        <taxon>Metazoa</taxon>
        <taxon>Ecdysozoa</taxon>
        <taxon>Arthropoda</taxon>
        <taxon>Hexapoda</taxon>
        <taxon>Insecta</taxon>
        <taxon>Pterygota</taxon>
        <taxon>Neoptera</taxon>
        <taxon>Endopterygota</taxon>
        <taxon>Coleoptera</taxon>
        <taxon>Polyphaga</taxon>
        <taxon>Cucujiformia</taxon>
        <taxon>Tenebrionidae</taxon>
        <taxon>Zophobas</taxon>
    </lineage>
</organism>
<name>A0AA38HHQ8_9CUCU</name>
<keyword evidence="7" id="KW-1185">Reference proteome</keyword>
<dbReference type="PRINTS" id="PR00773">
    <property type="entry name" value="GRPEPROTEIN"/>
</dbReference>
<evidence type="ECO:0000313" key="6">
    <source>
        <dbReference type="EMBL" id="KAJ3615888.1"/>
    </source>
</evidence>
<dbReference type="EMBL" id="JALNTZ010003835">
    <property type="protein sequence ID" value="KAJ3615888.1"/>
    <property type="molecule type" value="Genomic_DNA"/>
</dbReference>